<feature type="domain" description="GP-PDE" evidence="7">
    <location>
        <begin position="1"/>
        <end position="287"/>
    </location>
</feature>
<dbReference type="Proteomes" id="UP000596660">
    <property type="component" value="Unplaced"/>
</dbReference>
<dbReference type="GO" id="GO:0006071">
    <property type="term" value="P:glycerol metabolic process"/>
    <property type="evidence" value="ECO:0007669"/>
    <property type="project" value="UniProtKB-KW"/>
</dbReference>
<dbReference type="Gramene" id="AUR62005680-RA">
    <property type="protein sequence ID" value="AUR62005680-RA:cds"/>
    <property type="gene ID" value="AUR62005680"/>
</dbReference>
<evidence type="ECO:0000313" key="9">
    <source>
        <dbReference type="Proteomes" id="UP000596660"/>
    </source>
</evidence>
<dbReference type="EC" id="3.1.4.46" evidence="2"/>
<dbReference type="InterPro" id="IPR017946">
    <property type="entry name" value="PLC-like_Pdiesterase_TIM-brl"/>
</dbReference>
<reference evidence="8" key="1">
    <citation type="journal article" date="2017" name="Nature">
        <title>The genome of Chenopodium quinoa.</title>
        <authorList>
            <person name="Jarvis D.E."/>
            <person name="Ho Y.S."/>
            <person name="Lightfoot D.J."/>
            <person name="Schmoeckel S.M."/>
            <person name="Li B."/>
            <person name="Borm T.J.A."/>
            <person name="Ohyanagi H."/>
            <person name="Mineta K."/>
            <person name="Michell C.T."/>
            <person name="Saber N."/>
            <person name="Kharbatia N.M."/>
            <person name="Rupper R.R."/>
            <person name="Sharp A.R."/>
            <person name="Dally N."/>
            <person name="Boughton B.A."/>
            <person name="Woo Y.H."/>
            <person name="Gao G."/>
            <person name="Schijlen E.G.W.M."/>
            <person name="Guo X."/>
            <person name="Momin A.A."/>
            <person name="Negrao S."/>
            <person name="Al-Babili S."/>
            <person name="Gehring C."/>
            <person name="Roessner U."/>
            <person name="Jung C."/>
            <person name="Murphy K."/>
            <person name="Arold S.T."/>
            <person name="Gojobori T."/>
            <person name="van der Linden C.G."/>
            <person name="van Loo E.N."/>
            <person name="Jellen E.N."/>
            <person name="Maughan P.J."/>
            <person name="Tester M."/>
        </authorList>
    </citation>
    <scope>NUCLEOTIDE SEQUENCE [LARGE SCALE GENOMIC DNA]</scope>
    <source>
        <strain evidence="8">cv. PI 614886</strain>
    </source>
</reference>
<dbReference type="PANTHER" id="PTHR22958:SF1">
    <property type="entry name" value="GLYCEROPHOSPHOCHOLINE PHOSPHODIESTERASE GPCPD1"/>
    <property type="match status" value="1"/>
</dbReference>
<evidence type="ECO:0000256" key="1">
    <source>
        <dbReference type="ARBA" id="ARBA00007277"/>
    </source>
</evidence>
<keyword evidence="9" id="KW-1185">Reference proteome</keyword>
<evidence type="ECO:0000256" key="3">
    <source>
        <dbReference type="ARBA" id="ARBA00022798"/>
    </source>
</evidence>
<dbReference type="InterPro" id="IPR051578">
    <property type="entry name" value="GDPD"/>
</dbReference>
<dbReference type="EnsemblPlants" id="AUR62005680-RA">
    <property type="protein sequence ID" value="AUR62005680-RA:cds"/>
    <property type="gene ID" value="AUR62005680"/>
</dbReference>
<dbReference type="SUPFAM" id="SSF51695">
    <property type="entry name" value="PLC-like phosphodiesterases"/>
    <property type="match status" value="1"/>
</dbReference>
<reference evidence="8" key="2">
    <citation type="submission" date="2021-03" db="UniProtKB">
        <authorList>
            <consortium name="EnsemblPlants"/>
        </authorList>
    </citation>
    <scope>IDENTIFICATION</scope>
</reference>
<dbReference type="GO" id="GO:0046475">
    <property type="term" value="P:glycerophospholipid catabolic process"/>
    <property type="evidence" value="ECO:0007669"/>
    <property type="project" value="TreeGrafter"/>
</dbReference>
<dbReference type="OMA" id="HRNVPGT"/>
<dbReference type="PANTHER" id="PTHR22958">
    <property type="entry name" value="GLYCEROPHOSPHORYL DIESTER PHOSPHODIESTERASE"/>
    <property type="match status" value="1"/>
</dbReference>
<keyword evidence="3" id="KW-0319">Glycerol metabolism</keyword>
<dbReference type="Gene3D" id="3.20.20.190">
    <property type="entry name" value="Phosphatidylinositol (PI) phosphodiesterase"/>
    <property type="match status" value="1"/>
</dbReference>
<name>A0A803L1E2_CHEQI</name>
<evidence type="ECO:0000256" key="5">
    <source>
        <dbReference type="ARBA" id="ARBA00047512"/>
    </source>
</evidence>
<dbReference type="Pfam" id="PF03009">
    <property type="entry name" value="GDPD"/>
    <property type="match status" value="1"/>
</dbReference>
<comment type="catalytic activity">
    <reaction evidence="5">
        <text>a sn-glycero-3-phosphodiester + H2O = an alcohol + sn-glycerol 3-phosphate + H(+)</text>
        <dbReference type="Rhea" id="RHEA:12969"/>
        <dbReference type="ChEBI" id="CHEBI:15377"/>
        <dbReference type="ChEBI" id="CHEBI:15378"/>
        <dbReference type="ChEBI" id="CHEBI:30879"/>
        <dbReference type="ChEBI" id="CHEBI:57597"/>
        <dbReference type="ChEBI" id="CHEBI:83408"/>
        <dbReference type="EC" id="3.1.4.46"/>
    </reaction>
</comment>
<proteinExistence type="inferred from homology"/>
<evidence type="ECO:0000256" key="6">
    <source>
        <dbReference type="SAM" id="MobiDB-lite"/>
    </source>
</evidence>
<dbReference type="GO" id="GO:0008889">
    <property type="term" value="F:glycerophosphodiester phosphodiesterase activity"/>
    <property type="evidence" value="ECO:0007669"/>
    <property type="project" value="UniProtKB-EC"/>
</dbReference>
<evidence type="ECO:0000259" key="7">
    <source>
        <dbReference type="PROSITE" id="PS51704"/>
    </source>
</evidence>
<dbReference type="InterPro" id="IPR030395">
    <property type="entry name" value="GP_PDE_dom"/>
</dbReference>
<protein>
    <recommendedName>
        <fullName evidence="2">glycerophosphodiester phosphodiesterase</fullName>
        <ecNumber evidence="2">3.1.4.46</ecNumber>
    </recommendedName>
</protein>
<evidence type="ECO:0000256" key="4">
    <source>
        <dbReference type="ARBA" id="ARBA00022801"/>
    </source>
</evidence>
<evidence type="ECO:0000256" key="2">
    <source>
        <dbReference type="ARBA" id="ARBA00012247"/>
    </source>
</evidence>
<accession>A0A803L1E2</accession>
<comment type="similarity">
    <text evidence="1">Belongs to the glycerophosphoryl diester phosphodiesterase family.</text>
</comment>
<dbReference type="FunFam" id="3.20.20.190:FF:000034">
    <property type="entry name" value="Glycerophosphodiester phosphodiesterase GDPD2"/>
    <property type="match status" value="1"/>
</dbReference>
<dbReference type="AlphaFoldDB" id="A0A803L1E2"/>
<feature type="compositionally biased region" description="Basic and acidic residues" evidence="6">
    <location>
        <begin position="308"/>
        <end position="319"/>
    </location>
</feature>
<organism evidence="8 9">
    <name type="scientific">Chenopodium quinoa</name>
    <name type="common">Quinoa</name>
    <dbReference type="NCBI Taxonomy" id="63459"/>
    <lineage>
        <taxon>Eukaryota</taxon>
        <taxon>Viridiplantae</taxon>
        <taxon>Streptophyta</taxon>
        <taxon>Embryophyta</taxon>
        <taxon>Tracheophyta</taxon>
        <taxon>Spermatophyta</taxon>
        <taxon>Magnoliopsida</taxon>
        <taxon>eudicotyledons</taxon>
        <taxon>Gunneridae</taxon>
        <taxon>Pentapetalae</taxon>
        <taxon>Caryophyllales</taxon>
        <taxon>Chenopodiaceae</taxon>
        <taxon>Chenopodioideae</taxon>
        <taxon>Atripliceae</taxon>
        <taxon>Chenopodium</taxon>
    </lineage>
</organism>
<sequence>MGHRGSGMNILQSSDPKMKTFKENSIRSFNHAAQFNLDFIEFDVQVTRDDCPVIFHDIHILTQDEGVIIEKRVTEITLEEYLSYGPQKEPGKVGKPMLRKAKDGSIFEWKVENDAPLCTLQEAFENVDNSLGFNIELKLDDSKIYDEVELKRILQSVLKIVDNHADQRRPILFSSFQPDVVQLMRKLQDNHPVFFLTNGGCEIYTDPRRNSLEEAIKLCLEAGLQGIVSQVRAIFRHPAMVARIKESKLSLISYGQLNNVPEAVYMQHLMGVEGVIVDCVQEIKEAVSDFSETSAEETDEENSLINGKDMEEKRERSPVKFSDRELSFLLKLIPELVQT</sequence>
<feature type="region of interest" description="Disordered" evidence="6">
    <location>
        <begin position="290"/>
        <end position="319"/>
    </location>
</feature>
<dbReference type="PROSITE" id="PS51704">
    <property type="entry name" value="GP_PDE"/>
    <property type="match status" value="1"/>
</dbReference>
<keyword evidence="4" id="KW-0378">Hydrolase</keyword>
<evidence type="ECO:0000313" key="8">
    <source>
        <dbReference type="EnsemblPlants" id="AUR62005680-RA:cds"/>
    </source>
</evidence>